<evidence type="ECO:0000256" key="2">
    <source>
        <dbReference type="ARBA" id="ARBA00022723"/>
    </source>
</evidence>
<feature type="binding site" evidence="7">
    <location>
        <begin position="218"/>
        <end position="219"/>
    </location>
    <ligand>
        <name>substrate</name>
    </ligand>
</feature>
<dbReference type="Gene3D" id="2.30.40.10">
    <property type="entry name" value="Urease, subunit C, domain 1"/>
    <property type="match status" value="1"/>
</dbReference>
<dbReference type="PIRSF" id="PIRSF038994">
    <property type="entry name" value="NagA"/>
    <property type="match status" value="1"/>
</dbReference>
<dbReference type="EC" id="3.5.1.25" evidence="10"/>
<comment type="similarity">
    <text evidence="1 5">Belongs to the metallo-dependent hydrolases superfamily. NagA family.</text>
</comment>
<evidence type="ECO:0000256" key="1">
    <source>
        <dbReference type="ARBA" id="ARBA00010716"/>
    </source>
</evidence>
<dbReference type="NCBIfam" id="TIGR00221">
    <property type="entry name" value="nagA"/>
    <property type="match status" value="1"/>
</dbReference>
<dbReference type="Proteomes" id="UP001165667">
    <property type="component" value="Unassembled WGS sequence"/>
</dbReference>
<feature type="binding site" evidence="8">
    <location>
        <position position="215"/>
    </location>
    <ligand>
        <name>Zn(2+)</name>
        <dbReference type="ChEBI" id="CHEBI:29105"/>
    </ligand>
</feature>
<feature type="binding site" evidence="7">
    <location>
        <position position="226"/>
    </location>
    <ligand>
        <name>substrate</name>
    </ligand>
</feature>
<keyword evidence="2 8" id="KW-0479">Metal-binding</keyword>
<gene>
    <name evidence="10" type="primary">nagA</name>
    <name evidence="10" type="ORF">M8523_22010</name>
</gene>
<dbReference type="AlphaFoldDB" id="A0AA41Z0S2"/>
<dbReference type="InterPro" id="IPR003764">
    <property type="entry name" value="GlcNAc_6-P_deAcase"/>
</dbReference>
<evidence type="ECO:0000256" key="7">
    <source>
        <dbReference type="PIRSR" id="PIRSR038994-2"/>
    </source>
</evidence>
<feature type="binding site" evidence="8">
    <location>
        <position position="130"/>
    </location>
    <ligand>
        <name>Zn(2+)</name>
        <dbReference type="ChEBI" id="CHEBI:29105"/>
    </ligand>
</feature>
<accession>A0AA41Z0S2</accession>
<keyword evidence="11" id="KW-1185">Reference proteome</keyword>
<dbReference type="GO" id="GO:0008448">
    <property type="term" value="F:N-acetylglucosamine-6-phosphate deacetylase activity"/>
    <property type="evidence" value="ECO:0007669"/>
    <property type="project" value="UniProtKB-EC"/>
</dbReference>
<comment type="cofactor">
    <cofactor evidence="8">
        <name>a divalent metal cation</name>
        <dbReference type="ChEBI" id="CHEBI:60240"/>
    </cofactor>
    <text evidence="8">Binds 1 divalent metal cation per subunit.</text>
</comment>
<feature type="binding site" evidence="7">
    <location>
        <begin position="307"/>
        <end position="309"/>
    </location>
    <ligand>
        <name>substrate</name>
    </ligand>
</feature>
<dbReference type="Pfam" id="PF22643">
    <property type="entry name" value="NagA_N"/>
    <property type="match status" value="1"/>
</dbReference>
<organism evidence="10 11">
    <name type="scientific">Lichenifustis flavocetrariae</name>
    <dbReference type="NCBI Taxonomy" id="2949735"/>
    <lineage>
        <taxon>Bacteria</taxon>
        <taxon>Pseudomonadati</taxon>
        <taxon>Pseudomonadota</taxon>
        <taxon>Alphaproteobacteria</taxon>
        <taxon>Hyphomicrobiales</taxon>
        <taxon>Lichenihabitantaceae</taxon>
        <taxon>Lichenifustis</taxon>
    </lineage>
</organism>
<dbReference type="InterPro" id="IPR011059">
    <property type="entry name" value="Metal-dep_hydrolase_composite"/>
</dbReference>
<evidence type="ECO:0000259" key="9">
    <source>
        <dbReference type="Pfam" id="PF01979"/>
    </source>
</evidence>
<dbReference type="EMBL" id="JAMOIM010000017">
    <property type="protein sequence ID" value="MCW6510693.1"/>
    <property type="molecule type" value="Genomic_DNA"/>
</dbReference>
<dbReference type="PANTHER" id="PTHR11113:SF14">
    <property type="entry name" value="N-ACETYLGLUCOSAMINE-6-PHOSPHATE DEACETYLASE"/>
    <property type="match status" value="1"/>
</dbReference>
<evidence type="ECO:0000256" key="6">
    <source>
        <dbReference type="PIRSR" id="PIRSR038994-1"/>
    </source>
</evidence>
<feature type="active site" description="Proton donor/acceptor" evidence="6">
    <location>
        <position position="274"/>
    </location>
</feature>
<dbReference type="InterPro" id="IPR006680">
    <property type="entry name" value="Amidohydro-rel"/>
</dbReference>
<feature type="binding site" evidence="7">
    <location>
        <position position="250"/>
    </location>
    <ligand>
        <name>substrate</name>
    </ligand>
</feature>
<reference evidence="10" key="1">
    <citation type="submission" date="2022-05" db="EMBL/GenBank/DDBJ databases">
        <authorList>
            <person name="Pankratov T."/>
        </authorList>
    </citation>
    <scope>NUCLEOTIDE SEQUENCE</scope>
    <source>
        <strain evidence="10">BP6-180914</strain>
    </source>
</reference>
<feature type="binding site" evidence="8">
    <location>
        <position position="194"/>
    </location>
    <ligand>
        <name>Zn(2+)</name>
        <dbReference type="ChEBI" id="CHEBI:29105"/>
    </ligand>
</feature>
<evidence type="ECO:0000313" key="11">
    <source>
        <dbReference type="Proteomes" id="UP001165667"/>
    </source>
</evidence>
<keyword evidence="3 5" id="KW-0378">Hydrolase</keyword>
<evidence type="ECO:0000256" key="8">
    <source>
        <dbReference type="PIRSR" id="PIRSR038994-3"/>
    </source>
</evidence>
<proteinExistence type="inferred from homology"/>
<name>A0AA41Z0S2_9HYPH</name>
<comment type="caution">
    <text evidence="10">The sequence shown here is derived from an EMBL/GenBank/DDBJ whole genome shotgun (WGS) entry which is preliminary data.</text>
</comment>
<dbReference type="InterPro" id="IPR032466">
    <property type="entry name" value="Metal_Hydrolase"/>
</dbReference>
<protein>
    <submittedName>
        <fullName evidence="10">N-acetylglucosamine-6-phosphate deacetylase</fullName>
        <ecNumber evidence="10">3.5.1.25</ecNumber>
    </submittedName>
</protein>
<dbReference type="PANTHER" id="PTHR11113">
    <property type="entry name" value="N-ACETYLGLUCOSAMINE-6-PHOSPHATE DEACETYLASE"/>
    <property type="match status" value="1"/>
</dbReference>
<evidence type="ECO:0000256" key="3">
    <source>
        <dbReference type="ARBA" id="ARBA00022801"/>
    </source>
</evidence>
<sequence>MSLHALCGARVFTGERFLDGHAVLLDGTRIADVIPATTLPSDMPLEQLDGGLLAPGFLDAQVNGGGGLLFNETRTVAGASAIAEAHRPYGSTGLLPTFITDLPEPRAEAVAAIRASLAADIPGILGIHLEGPFLSKARKGAHDPALIVPMTEDDVDTILECGIETVLLTVAAENATPRQIRRLADGGVIVSLGHSDASYETAAAAADAGARGITHLFNAMSQLGHRGPGVVGAALDHGGLWAGIIADGHHVDPAALRIALRGKQGPGRLFLISDAMPPAGVPGDVFYLNGRRVIRRDGKLLLDDGTLAGADLTMDQALRFAVSDLAVPLAEALRMASLYPAEFLRLDRTRGRVAPGFQADLVLLDDALTVRRTWIGGRP</sequence>
<evidence type="ECO:0000313" key="10">
    <source>
        <dbReference type="EMBL" id="MCW6510693.1"/>
    </source>
</evidence>
<dbReference type="Pfam" id="PF01979">
    <property type="entry name" value="Amidohydro_1"/>
    <property type="match status" value="1"/>
</dbReference>
<dbReference type="SUPFAM" id="SSF51556">
    <property type="entry name" value="Metallo-dependent hydrolases"/>
    <property type="match status" value="1"/>
</dbReference>
<dbReference type="GO" id="GO:0046872">
    <property type="term" value="F:metal ion binding"/>
    <property type="evidence" value="ECO:0007669"/>
    <property type="project" value="UniProtKB-KW"/>
</dbReference>
<dbReference type="GO" id="GO:0006046">
    <property type="term" value="P:N-acetylglucosamine catabolic process"/>
    <property type="evidence" value="ECO:0007669"/>
    <property type="project" value="TreeGrafter"/>
</dbReference>
<evidence type="ECO:0000256" key="5">
    <source>
        <dbReference type="PIRNR" id="PIRNR038994"/>
    </source>
</evidence>
<keyword evidence="4 5" id="KW-0119">Carbohydrate metabolism</keyword>
<dbReference type="CDD" id="cd00854">
    <property type="entry name" value="NagA"/>
    <property type="match status" value="1"/>
</dbReference>
<dbReference type="Gene3D" id="3.20.20.140">
    <property type="entry name" value="Metal-dependent hydrolases"/>
    <property type="match status" value="1"/>
</dbReference>
<feature type="binding site" evidence="7">
    <location>
        <position position="141"/>
    </location>
    <ligand>
        <name>substrate</name>
    </ligand>
</feature>
<dbReference type="SUPFAM" id="SSF51338">
    <property type="entry name" value="Composite domain of metallo-dependent hydrolases"/>
    <property type="match status" value="1"/>
</dbReference>
<evidence type="ECO:0000256" key="4">
    <source>
        <dbReference type="ARBA" id="ARBA00023277"/>
    </source>
</evidence>
<feature type="domain" description="Amidohydrolase-related" evidence="9">
    <location>
        <begin position="53"/>
        <end position="378"/>
    </location>
</feature>